<feature type="signal peptide" evidence="1">
    <location>
        <begin position="1"/>
        <end position="22"/>
    </location>
</feature>
<dbReference type="AlphaFoldDB" id="A0A942UX48"/>
<sequence>MFKTKKIYAVLMLIILIFLSGCDDTDTSQGVIKRGFFEELNTIVIYKDVYYKEVKDSDIEGFISKLKSLEGESLDTSSLTQDDFQGTAYKIESKYNNDKDLKSISFIGDKMLYEDKWYKLDTSIESLYESIESKENMDKNRKKSKLIKENRKELPIKDALLGLWKYDDDNTGIEFTNNELIHFIKKEGKLEESRRFNYRIDNSTDNQVYITAYSKNGLFSKNKKLFNIILLFDDMKNNIIMKKEMVGSSMTYRNNLIYIHEEGFELGNFDSFFFIENRDYFNK</sequence>
<dbReference type="RefSeq" id="WP_203367108.1">
    <property type="nucleotide sequence ID" value="NZ_WSFT01000042.1"/>
</dbReference>
<comment type="caution">
    <text evidence="2">The sequence shown here is derived from an EMBL/GenBank/DDBJ whole genome shotgun (WGS) entry which is preliminary data.</text>
</comment>
<feature type="chain" id="PRO_5039701106" description="Lipoprotein" evidence="1">
    <location>
        <begin position="23"/>
        <end position="283"/>
    </location>
</feature>
<protein>
    <recommendedName>
        <fullName evidence="4">Lipoprotein</fullName>
    </recommendedName>
</protein>
<reference evidence="2" key="1">
    <citation type="submission" date="2019-12" db="EMBL/GenBank/DDBJ databases">
        <title>Clostridiaceae gen. nov. sp. nov., isolated from sediment in Xinjiang, China.</title>
        <authorList>
            <person name="Zhang R."/>
        </authorList>
    </citation>
    <scope>NUCLEOTIDE SEQUENCE</scope>
    <source>
        <strain evidence="2">D2Q-11</strain>
    </source>
</reference>
<keyword evidence="3" id="KW-1185">Reference proteome</keyword>
<name>A0A942UX48_9FIRM</name>
<dbReference type="EMBL" id="WSFT01000042">
    <property type="protein sequence ID" value="MBS4539185.1"/>
    <property type="molecule type" value="Genomic_DNA"/>
</dbReference>
<dbReference type="Proteomes" id="UP000724672">
    <property type="component" value="Unassembled WGS sequence"/>
</dbReference>
<proteinExistence type="predicted"/>
<evidence type="ECO:0000313" key="2">
    <source>
        <dbReference type="EMBL" id="MBS4539185.1"/>
    </source>
</evidence>
<organism evidence="2 3">
    <name type="scientific">Anaeromonas frigoriresistens</name>
    <dbReference type="NCBI Taxonomy" id="2683708"/>
    <lineage>
        <taxon>Bacteria</taxon>
        <taxon>Bacillati</taxon>
        <taxon>Bacillota</taxon>
        <taxon>Tissierellia</taxon>
        <taxon>Tissierellales</taxon>
        <taxon>Thermohalobacteraceae</taxon>
        <taxon>Anaeromonas</taxon>
    </lineage>
</organism>
<evidence type="ECO:0000256" key="1">
    <source>
        <dbReference type="SAM" id="SignalP"/>
    </source>
</evidence>
<evidence type="ECO:0008006" key="4">
    <source>
        <dbReference type="Google" id="ProtNLM"/>
    </source>
</evidence>
<accession>A0A942UX48</accession>
<dbReference type="PROSITE" id="PS51257">
    <property type="entry name" value="PROKAR_LIPOPROTEIN"/>
    <property type="match status" value="1"/>
</dbReference>
<evidence type="ECO:0000313" key="3">
    <source>
        <dbReference type="Proteomes" id="UP000724672"/>
    </source>
</evidence>
<gene>
    <name evidence="2" type="ORF">GOQ27_11980</name>
</gene>
<keyword evidence="1" id="KW-0732">Signal</keyword>